<name>A0A1A9QCS2_9MOLU</name>
<accession>A0A1A9QCS2</accession>
<gene>
    <name evidence="1" type="ORF">A6V39_05130</name>
</gene>
<evidence type="ECO:0000313" key="2">
    <source>
        <dbReference type="Proteomes" id="UP000077623"/>
    </source>
</evidence>
<sequence length="196" mass="22301">MGVSPVHVAGVVLTGGLVTGGYFTYQALVPPTLEEYLKKLNVDLISSNWGEKEAKYKLAQETDLIPNISKSTSTNVNNDFARQLQEWCEKKKSKNYLGETDLTYKRFSLWCTVTKKIKDVLGGRKLKALDDIKKQAKVTAYGQLQEGERFITKSNKKPATIEAADLNKWCEDEQNKDYQYEGDENLKKVISWCYDK</sequence>
<dbReference type="STRING" id="432608.A6V39_05130"/>
<proteinExistence type="predicted"/>
<dbReference type="EMBL" id="LWUJ01000014">
    <property type="protein sequence ID" value="OAL09811.1"/>
    <property type="molecule type" value="Genomic_DNA"/>
</dbReference>
<evidence type="ECO:0000313" key="1">
    <source>
        <dbReference type="EMBL" id="OAL09811.1"/>
    </source>
</evidence>
<protein>
    <submittedName>
        <fullName evidence="1">Uncharacterized protein</fullName>
    </submittedName>
</protein>
<reference evidence="2" key="1">
    <citation type="submission" date="2016-04" db="EMBL/GenBank/DDBJ databases">
        <authorList>
            <person name="Quiroz-Castaneda R.E."/>
            <person name="Martinez-Ocampo F."/>
        </authorList>
    </citation>
    <scope>NUCLEOTIDE SEQUENCE [LARGE SCALE GENOMIC DNA]</scope>
    <source>
        <strain evidence="2">INIFAP01</strain>
    </source>
</reference>
<dbReference type="RefSeq" id="WP_187150664.1">
    <property type="nucleotide sequence ID" value="NZ_LWUJ01000014.1"/>
</dbReference>
<dbReference type="AlphaFoldDB" id="A0A1A9QCS2"/>
<organism evidence="1 2">
    <name type="scientific">Candidatus Mycoplasma haematobovis</name>
    <dbReference type="NCBI Taxonomy" id="432608"/>
    <lineage>
        <taxon>Bacteria</taxon>
        <taxon>Bacillati</taxon>
        <taxon>Mycoplasmatota</taxon>
        <taxon>Mollicutes</taxon>
        <taxon>Mycoplasmataceae</taxon>
        <taxon>Mycoplasma</taxon>
    </lineage>
</organism>
<keyword evidence="2" id="KW-1185">Reference proteome</keyword>
<comment type="caution">
    <text evidence="1">The sequence shown here is derived from an EMBL/GenBank/DDBJ whole genome shotgun (WGS) entry which is preliminary data.</text>
</comment>
<dbReference type="Proteomes" id="UP000077623">
    <property type="component" value="Unassembled WGS sequence"/>
</dbReference>